<dbReference type="Proteomes" id="UP000280825">
    <property type="component" value="Unassembled WGS sequence"/>
</dbReference>
<gene>
    <name evidence="1" type="ORF">EKL98_11445</name>
</gene>
<name>A0A3S0MHL7_9FLAO</name>
<keyword evidence="2" id="KW-1185">Reference proteome</keyword>
<evidence type="ECO:0000313" key="1">
    <source>
        <dbReference type="EMBL" id="RTZ03599.1"/>
    </source>
</evidence>
<evidence type="ECO:0000313" key="2">
    <source>
        <dbReference type="Proteomes" id="UP000280825"/>
    </source>
</evidence>
<comment type="caution">
    <text evidence="1">The sequence shown here is derived from an EMBL/GenBank/DDBJ whole genome shotgun (WGS) entry which is preliminary data.</text>
</comment>
<reference evidence="1 2" key="1">
    <citation type="submission" date="2018-12" db="EMBL/GenBank/DDBJ databases">
        <title>Flavobacterium sp. nov., isolated from glacier ice.</title>
        <authorList>
            <person name="Liu Q."/>
            <person name="Xin Y.-H."/>
        </authorList>
    </citation>
    <scope>NUCLEOTIDE SEQUENCE [LARGE SCALE GENOMIC DNA]</scope>
    <source>
        <strain evidence="1 2">RB1N8</strain>
    </source>
</reference>
<organism evidence="1 2">
    <name type="scientific">Flavobacterium bomense</name>
    <dbReference type="NCBI Taxonomy" id="2497483"/>
    <lineage>
        <taxon>Bacteria</taxon>
        <taxon>Pseudomonadati</taxon>
        <taxon>Bacteroidota</taxon>
        <taxon>Flavobacteriia</taxon>
        <taxon>Flavobacteriales</taxon>
        <taxon>Flavobacteriaceae</taxon>
        <taxon>Flavobacterium</taxon>
    </lineage>
</organism>
<dbReference type="EMBL" id="RYDJ01000013">
    <property type="protein sequence ID" value="RTZ03599.1"/>
    <property type="molecule type" value="Genomic_DNA"/>
</dbReference>
<sequence>MKEINPNYNSAYYNFKLLDELDHVIGGYGKASQEFIFNLNSFVESYILNENFFISDQEFQHYFFVSKTLFPNGRPITELLFVKDKKFNILGFPYYINGKIVYVEGVKEKPNQKEESDIIQNFQDKQSDYIINKYSKPSFYEGFNPQYSFLISQTVENKNRSNSYIIIETTTNPKDLLQSIYKTMPNSNFQTTLPLNALKQEIISNKSQSISSKSIKILSDLHNTKIEELVKYTGYNHIKLPPLVPILLSQCNTISDIPTKLKQLREDFTELRNSFIKFEKALDDADTIKKQIEIIDYYKLFWESFHKKYKMKTNRLLYHFWDIESKSGLSDSTENVLDSNTTEDLLKDLNITKIAGSITSKLYSWHKERKAMNRFKGMTNIWDLFQNSPTLENQVRDIERLFNLKINPEELSKIANQLIK</sequence>
<dbReference type="AlphaFoldDB" id="A0A3S0MHL7"/>
<dbReference type="RefSeq" id="WP_126562543.1">
    <property type="nucleotide sequence ID" value="NZ_RYDJ01000013.1"/>
</dbReference>
<protein>
    <submittedName>
        <fullName evidence="1">Uncharacterized protein</fullName>
    </submittedName>
</protein>
<proteinExistence type="predicted"/>
<accession>A0A3S0MHL7</accession>